<keyword evidence="3" id="KW-1185">Reference proteome</keyword>
<dbReference type="Pfam" id="PF07727">
    <property type="entry name" value="RVT_2"/>
    <property type="match status" value="1"/>
</dbReference>
<comment type="caution">
    <text evidence="2">The sequence shown here is derived from an EMBL/GenBank/DDBJ whole genome shotgun (WGS) entry which is preliminary data.</text>
</comment>
<name>A0A9Q3CQT4_9BASI</name>
<feature type="domain" description="Reverse transcriptase Ty1/copia-type" evidence="1">
    <location>
        <begin position="149"/>
        <end position="370"/>
    </location>
</feature>
<dbReference type="Proteomes" id="UP000765509">
    <property type="component" value="Unassembled WGS sequence"/>
</dbReference>
<evidence type="ECO:0000259" key="1">
    <source>
        <dbReference type="Pfam" id="PF07727"/>
    </source>
</evidence>
<sequence length="403" mass="44630">MAPSVVTLYPFRADAIVHVPAVNQSYKLAPSSIECKLLKPLMSGGWPLWEPSTNKMVQSATVIFRRFQPSATTSGPATKVSLGHILNTMSLGKVPTERLFAAENQVIDSLILVKDVIIPEHLGQALLGAHCKKWRQACVAELDQMAARDVWEVVEKKPGMKTIGPWWVFDLKQNTDGSAKLFKPRLVAHGDRQRPGVDCTETYTPTASLMSLHLVLATAALKNWRVASFNVSGMYLYSLVDETVLVEPLVNFLPELHLKKALYGMRQAGRCWWKFLSGILGWMGFVVTEVNQLLYIFQNESAIIAIWVHVDNGVVISNLPDSMSDFKSALCAELDIKWSDELQQIVGLKCVIGEGEVATAQQQLTDSILEAYPRPVLRQNSPLLLLPVGGLIPDEDTLDPTPF</sequence>
<reference evidence="2" key="1">
    <citation type="submission" date="2021-03" db="EMBL/GenBank/DDBJ databases">
        <title>Draft genome sequence of rust myrtle Austropuccinia psidii MF-1, a brazilian biotype.</title>
        <authorList>
            <person name="Quecine M.C."/>
            <person name="Pachon D.M.R."/>
            <person name="Bonatelli M.L."/>
            <person name="Correr F.H."/>
            <person name="Franceschini L.M."/>
            <person name="Leite T.F."/>
            <person name="Margarido G.R.A."/>
            <person name="Almeida C.A."/>
            <person name="Ferrarezi J.A."/>
            <person name="Labate C.A."/>
        </authorList>
    </citation>
    <scope>NUCLEOTIDE SEQUENCE</scope>
    <source>
        <strain evidence="2">MF-1</strain>
    </source>
</reference>
<dbReference type="InterPro" id="IPR013103">
    <property type="entry name" value="RVT_2"/>
</dbReference>
<evidence type="ECO:0000313" key="2">
    <source>
        <dbReference type="EMBL" id="MBW0488358.1"/>
    </source>
</evidence>
<organism evidence="2 3">
    <name type="scientific">Austropuccinia psidii MF-1</name>
    <dbReference type="NCBI Taxonomy" id="1389203"/>
    <lineage>
        <taxon>Eukaryota</taxon>
        <taxon>Fungi</taxon>
        <taxon>Dikarya</taxon>
        <taxon>Basidiomycota</taxon>
        <taxon>Pucciniomycotina</taxon>
        <taxon>Pucciniomycetes</taxon>
        <taxon>Pucciniales</taxon>
        <taxon>Sphaerophragmiaceae</taxon>
        <taxon>Austropuccinia</taxon>
    </lineage>
</organism>
<evidence type="ECO:0000313" key="3">
    <source>
        <dbReference type="Proteomes" id="UP000765509"/>
    </source>
</evidence>
<dbReference type="EMBL" id="AVOT02009565">
    <property type="protein sequence ID" value="MBW0488358.1"/>
    <property type="molecule type" value="Genomic_DNA"/>
</dbReference>
<accession>A0A9Q3CQT4</accession>
<gene>
    <name evidence="2" type="ORF">O181_028073</name>
</gene>
<dbReference type="AlphaFoldDB" id="A0A9Q3CQT4"/>
<protein>
    <recommendedName>
        <fullName evidence="1">Reverse transcriptase Ty1/copia-type domain-containing protein</fullName>
    </recommendedName>
</protein>
<proteinExistence type="predicted"/>